<comment type="similarity">
    <text evidence="1">Belongs to the GTP cyclohydrolase I type 2/NIF3 family.</text>
</comment>
<feature type="binding site" evidence="5">
    <location>
        <position position="64"/>
    </location>
    <ligand>
        <name>a divalent metal cation</name>
        <dbReference type="ChEBI" id="CHEBI:60240"/>
        <label>2</label>
    </ligand>
</feature>
<accession>D1PXU8</accession>
<reference evidence="6 7" key="1">
    <citation type="submission" date="2009-10" db="EMBL/GenBank/DDBJ databases">
        <authorList>
            <person name="Qin X."/>
            <person name="Bachman B."/>
            <person name="Battles P."/>
            <person name="Bell A."/>
            <person name="Bess C."/>
            <person name="Bickham C."/>
            <person name="Chaboub L."/>
            <person name="Chen D."/>
            <person name="Coyle M."/>
            <person name="Deiros D.R."/>
            <person name="Dinh H."/>
            <person name="Forbes L."/>
            <person name="Fowler G."/>
            <person name="Francisco L."/>
            <person name="Fu Q."/>
            <person name="Gubbala S."/>
            <person name="Hale W."/>
            <person name="Han Y."/>
            <person name="Hemphill L."/>
            <person name="Highlander S.K."/>
            <person name="Hirani K."/>
            <person name="Hogues M."/>
            <person name="Jackson L."/>
            <person name="Jakkamsetti A."/>
            <person name="Javaid M."/>
            <person name="Jiang H."/>
            <person name="Korchina V."/>
            <person name="Kovar C."/>
            <person name="Lara F."/>
            <person name="Lee S."/>
            <person name="Mata R."/>
            <person name="Mathew T."/>
            <person name="Moen C."/>
            <person name="Morales K."/>
            <person name="Munidasa M."/>
            <person name="Nazareth L."/>
            <person name="Ngo R."/>
            <person name="Nguyen L."/>
            <person name="Okwuonu G."/>
            <person name="Ongeri F."/>
            <person name="Patil S."/>
            <person name="Petrosino J."/>
            <person name="Pham C."/>
            <person name="Pham P."/>
            <person name="Pu L.-L."/>
            <person name="Puazo M."/>
            <person name="Raj R."/>
            <person name="Reid J."/>
            <person name="Rouhana J."/>
            <person name="Saada N."/>
            <person name="Shang Y."/>
            <person name="Simmons D."/>
            <person name="Thornton R."/>
            <person name="Warren J."/>
            <person name="Weissenberger G."/>
            <person name="Zhang J."/>
            <person name="Zhang L."/>
            <person name="Zhou C."/>
            <person name="Zhu D."/>
            <person name="Muzny D."/>
            <person name="Worley K."/>
            <person name="Gibbs R."/>
        </authorList>
    </citation>
    <scope>NUCLEOTIDE SEQUENCE [LARGE SCALE GENOMIC DNA]</scope>
    <source>
        <strain evidence="6 7">DSM 17361</strain>
    </source>
</reference>
<feature type="binding site" evidence="5">
    <location>
        <position position="103"/>
    </location>
    <ligand>
        <name>a divalent metal cation</name>
        <dbReference type="ChEBI" id="CHEBI:60240"/>
        <label>1</label>
    </ligand>
</feature>
<comment type="caution">
    <text evidence="6">The sequence shown here is derived from an EMBL/GenBank/DDBJ whole genome shotgun (WGS) entry which is preliminary data.</text>
</comment>
<dbReference type="EMBL" id="ACKS01000072">
    <property type="protein sequence ID" value="EFA43769.1"/>
    <property type="molecule type" value="Genomic_DNA"/>
</dbReference>
<evidence type="ECO:0000256" key="2">
    <source>
        <dbReference type="ARBA" id="ARBA00011643"/>
    </source>
</evidence>
<protein>
    <recommendedName>
        <fullName evidence="3">GTP cyclohydrolase 1 type 2 homolog</fullName>
    </recommendedName>
</protein>
<dbReference type="SUPFAM" id="SSF102705">
    <property type="entry name" value="NIF3 (NGG1p interacting factor 3)-like"/>
    <property type="match status" value="1"/>
</dbReference>
<dbReference type="Proteomes" id="UP000003160">
    <property type="component" value="Unassembled WGS sequence"/>
</dbReference>
<dbReference type="Pfam" id="PF01784">
    <property type="entry name" value="DUF34_NIF3"/>
    <property type="match status" value="1"/>
</dbReference>
<keyword evidence="4 5" id="KW-0479">Metal-binding</keyword>
<comment type="subunit">
    <text evidence="2">Homohexamer.</text>
</comment>
<feature type="binding site" evidence="5">
    <location>
        <position position="65"/>
    </location>
    <ligand>
        <name>a divalent metal cation</name>
        <dbReference type="ChEBI" id="CHEBI:60240"/>
        <label>1</label>
    </ligand>
</feature>
<dbReference type="GO" id="GO:0046872">
    <property type="term" value="F:metal ion binding"/>
    <property type="evidence" value="ECO:0007669"/>
    <property type="project" value="UniProtKB-KW"/>
</dbReference>
<dbReference type="RefSeq" id="WP_007173886.1">
    <property type="nucleotide sequence ID" value="NZ_GG704781.1"/>
</dbReference>
<dbReference type="PANTHER" id="PTHR13799">
    <property type="entry name" value="NGG1 INTERACTING FACTOR 3"/>
    <property type="match status" value="1"/>
</dbReference>
<gene>
    <name evidence="6" type="ORF">HMPREF0645_1783</name>
</gene>
<dbReference type="FunFam" id="3.40.1390.30:FF:000001">
    <property type="entry name" value="GTP cyclohydrolase 1 type 2"/>
    <property type="match status" value="1"/>
</dbReference>
<feature type="binding site" evidence="5">
    <location>
        <position position="240"/>
    </location>
    <ligand>
        <name>a divalent metal cation</name>
        <dbReference type="ChEBI" id="CHEBI:60240"/>
        <label>1</label>
    </ligand>
</feature>
<evidence type="ECO:0000313" key="6">
    <source>
        <dbReference type="EMBL" id="EFA43769.1"/>
    </source>
</evidence>
<name>D1PXU8_9BACT</name>
<feature type="binding site" evidence="5">
    <location>
        <position position="236"/>
    </location>
    <ligand>
        <name>a divalent metal cation</name>
        <dbReference type="ChEBI" id="CHEBI:60240"/>
        <label>1</label>
    </ligand>
</feature>
<evidence type="ECO:0000256" key="3">
    <source>
        <dbReference type="ARBA" id="ARBA00022112"/>
    </source>
</evidence>
<dbReference type="HOGENOM" id="CLU_037423_2_0_10"/>
<evidence type="ECO:0000313" key="7">
    <source>
        <dbReference type="Proteomes" id="UP000003160"/>
    </source>
</evidence>
<dbReference type="GO" id="GO:0005737">
    <property type="term" value="C:cytoplasm"/>
    <property type="evidence" value="ECO:0007669"/>
    <property type="project" value="TreeGrafter"/>
</dbReference>
<organism evidence="6 7">
    <name type="scientific">Hallella bergensis DSM 17361</name>
    <dbReference type="NCBI Taxonomy" id="585502"/>
    <lineage>
        <taxon>Bacteria</taxon>
        <taxon>Pseudomonadati</taxon>
        <taxon>Bacteroidota</taxon>
        <taxon>Bacteroidia</taxon>
        <taxon>Bacteroidales</taxon>
        <taxon>Prevotellaceae</taxon>
        <taxon>Hallella</taxon>
    </lineage>
</organism>
<evidence type="ECO:0000256" key="4">
    <source>
        <dbReference type="ARBA" id="ARBA00022723"/>
    </source>
</evidence>
<dbReference type="NCBIfam" id="TIGR00486">
    <property type="entry name" value="YbgI_SA1388"/>
    <property type="match status" value="1"/>
</dbReference>
<dbReference type="InterPro" id="IPR002678">
    <property type="entry name" value="DUF34/NIF3"/>
</dbReference>
<dbReference type="eggNOG" id="COG0327">
    <property type="taxonomic scope" value="Bacteria"/>
</dbReference>
<keyword evidence="7" id="KW-1185">Reference proteome</keyword>
<dbReference type="InterPro" id="IPR036069">
    <property type="entry name" value="DUF34/NIF3_sf"/>
</dbReference>
<dbReference type="PANTHER" id="PTHR13799:SF14">
    <property type="entry name" value="GTP CYCLOHYDROLASE 1 TYPE 2 HOMOLOG"/>
    <property type="match status" value="1"/>
</dbReference>
<dbReference type="Gene3D" id="3.40.1390.30">
    <property type="entry name" value="NIF3 (NGG1p interacting factor 3)-like"/>
    <property type="match status" value="2"/>
</dbReference>
<sequence>MKIREVVYALERFAPLPLQAGFDNAGLQVGLTEAEVSGALLCLDITEQIVDEAIGLGCNLIVSHHPLIFHKLARIVGENDVQRTVMKAIENHIVIVSMHTNMDCAKGGVNHKIAEKMGLDNLRFFGKEQIVEAPAMEGEATPVMVEGGEGVIGEFERPMAADDFIIMLKRVFNVECVMANQLLRRDIKTVAVCGGSGSFLLQEAVTQKADAFVTGEMQYHDYFDHEQEIQIAVIGHYQSEQYTNEVFREIIEDQCLGVKCYLTKTNTNPIIYL</sequence>
<proteinExistence type="inferred from homology"/>
<dbReference type="AlphaFoldDB" id="D1PXU8"/>
<evidence type="ECO:0000256" key="5">
    <source>
        <dbReference type="PIRSR" id="PIRSR602678-1"/>
    </source>
</evidence>
<evidence type="ECO:0000256" key="1">
    <source>
        <dbReference type="ARBA" id="ARBA00006964"/>
    </source>
</evidence>
<dbReference type="OrthoDB" id="9792792at2"/>